<gene>
    <name evidence="4" type="ORF">HNQ93_000047</name>
</gene>
<proteinExistence type="predicted"/>
<feature type="signal peptide" evidence="2">
    <location>
        <begin position="1"/>
        <end position="18"/>
    </location>
</feature>
<dbReference type="RefSeq" id="WP_183402495.1">
    <property type="nucleotide sequence ID" value="NZ_JACHGG010000001.1"/>
</dbReference>
<dbReference type="Proteomes" id="UP000532746">
    <property type="component" value="Unassembled WGS sequence"/>
</dbReference>
<reference evidence="4 5" key="1">
    <citation type="submission" date="2020-08" db="EMBL/GenBank/DDBJ databases">
        <title>Genomic Encyclopedia of Type Strains, Phase IV (KMG-IV): sequencing the most valuable type-strain genomes for metagenomic binning, comparative biology and taxonomic classification.</title>
        <authorList>
            <person name="Goeker M."/>
        </authorList>
    </citation>
    <scope>NUCLEOTIDE SEQUENCE [LARGE SCALE GENOMIC DNA]</scope>
    <source>
        <strain evidence="4 5">DSM 26718</strain>
    </source>
</reference>
<evidence type="ECO:0000256" key="2">
    <source>
        <dbReference type="SAM" id="SignalP"/>
    </source>
</evidence>
<sequence length="202" mass="22388">MKHIIFSLLFIIPGLTYAQQAPAPKAFVGVQVAAQRYQVRYPATGGNEIGIVPWMAFAGYKFTPRLAAQLGVSYRKTSQNVVPVQGSSSERETYSHLALPITLRWTLTQNLERRFSLDAVGGVALLFSRHKYPLFVESPTPNVMAMTEKLTQPYLTFGVGAKYRLGRRIEATGDLLLNKTTRTGGRLSPSFYTLGLGIRYGL</sequence>
<name>A0A7W9WB17_9BACT</name>
<dbReference type="AlphaFoldDB" id="A0A7W9WB17"/>
<keyword evidence="5" id="KW-1185">Reference proteome</keyword>
<dbReference type="InterPro" id="IPR011250">
    <property type="entry name" value="OMP/PagP_B-barrel"/>
</dbReference>
<feature type="domain" description="Outer membrane protein beta-barrel" evidence="3">
    <location>
        <begin position="18"/>
        <end position="199"/>
    </location>
</feature>
<evidence type="ECO:0000256" key="1">
    <source>
        <dbReference type="ARBA" id="ARBA00022729"/>
    </source>
</evidence>
<dbReference type="InterPro" id="IPR027385">
    <property type="entry name" value="Beta-barrel_OMP"/>
</dbReference>
<dbReference type="SUPFAM" id="SSF56925">
    <property type="entry name" value="OMPA-like"/>
    <property type="match status" value="1"/>
</dbReference>
<organism evidence="4 5">
    <name type="scientific">Hymenobacter luteus</name>
    <dbReference type="NCBI Taxonomy" id="1411122"/>
    <lineage>
        <taxon>Bacteria</taxon>
        <taxon>Pseudomonadati</taxon>
        <taxon>Bacteroidota</taxon>
        <taxon>Cytophagia</taxon>
        <taxon>Cytophagales</taxon>
        <taxon>Hymenobacteraceae</taxon>
        <taxon>Hymenobacter</taxon>
    </lineage>
</organism>
<feature type="chain" id="PRO_5030909997" description="Outer membrane protein beta-barrel domain-containing protein" evidence="2">
    <location>
        <begin position="19"/>
        <end position="202"/>
    </location>
</feature>
<protein>
    <recommendedName>
        <fullName evidence="3">Outer membrane protein beta-barrel domain-containing protein</fullName>
    </recommendedName>
</protein>
<evidence type="ECO:0000259" key="3">
    <source>
        <dbReference type="Pfam" id="PF13505"/>
    </source>
</evidence>
<comment type="caution">
    <text evidence="4">The sequence shown here is derived from an EMBL/GenBank/DDBJ whole genome shotgun (WGS) entry which is preliminary data.</text>
</comment>
<dbReference type="Gene3D" id="2.40.160.20">
    <property type="match status" value="1"/>
</dbReference>
<dbReference type="Pfam" id="PF13505">
    <property type="entry name" value="OMP_b-brl"/>
    <property type="match status" value="1"/>
</dbReference>
<dbReference type="EMBL" id="JACHGG010000001">
    <property type="protein sequence ID" value="MBB6057217.1"/>
    <property type="molecule type" value="Genomic_DNA"/>
</dbReference>
<evidence type="ECO:0000313" key="4">
    <source>
        <dbReference type="EMBL" id="MBB6057217.1"/>
    </source>
</evidence>
<evidence type="ECO:0000313" key="5">
    <source>
        <dbReference type="Proteomes" id="UP000532746"/>
    </source>
</evidence>
<keyword evidence="1 2" id="KW-0732">Signal</keyword>
<accession>A0A7W9WB17</accession>